<dbReference type="InParanoid" id="S8F3B3"/>
<dbReference type="Gene3D" id="3.30.710.10">
    <property type="entry name" value="Potassium Channel Kv1.1, Chain A"/>
    <property type="match status" value="1"/>
</dbReference>
<dbReference type="OrthoDB" id="3184970at2759"/>
<gene>
    <name evidence="1" type="ORF">FOMPIDRAFT_1151172</name>
</gene>
<dbReference type="Proteomes" id="UP000015241">
    <property type="component" value="Unassembled WGS sequence"/>
</dbReference>
<dbReference type="EMBL" id="KE504192">
    <property type="protein sequence ID" value="EPS96235.1"/>
    <property type="molecule type" value="Genomic_DNA"/>
</dbReference>
<dbReference type="InterPro" id="IPR011333">
    <property type="entry name" value="SKP1/BTB/POZ_sf"/>
</dbReference>
<dbReference type="STRING" id="743788.S8F3B3"/>
<evidence type="ECO:0000313" key="2">
    <source>
        <dbReference type="Proteomes" id="UP000015241"/>
    </source>
</evidence>
<evidence type="ECO:0008006" key="3">
    <source>
        <dbReference type="Google" id="ProtNLM"/>
    </source>
</evidence>
<reference evidence="1 2" key="1">
    <citation type="journal article" date="2012" name="Science">
        <title>The Paleozoic origin of enzymatic lignin decomposition reconstructed from 31 fungal genomes.</title>
        <authorList>
            <person name="Floudas D."/>
            <person name="Binder M."/>
            <person name="Riley R."/>
            <person name="Barry K."/>
            <person name="Blanchette R.A."/>
            <person name="Henrissat B."/>
            <person name="Martinez A.T."/>
            <person name="Otillar R."/>
            <person name="Spatafora J.W."/>
            <person name="Yadav J.S."/>
            <person name="Aerts A."/>
            <person name="Benoit I."/>
            <person name="Boyd A."/>
            <person name="Carlson A."/>
            <person name="Copeland A."/>
            <person name="Coutinho P.M."/>
            <person name="de Vries R.P."/>
            <person name="Ferreira P."/>
            <person name="Findley K."/>
            <person name="Foster B."/>
            <person name="Gaskell J."/>
            <person name="Glotzer D."/>
            <person name="Gorecki P."/>
            <person name="Heitman J."/>
            <person name="Hesse C."/>
            <person name="Hori C."/>
            <person name="Igarashi K."/>
            <person name="Jurgens J.A."/>
            <person name="Kallen N."/>
            <person name="Kersten P."/>
            <person name="Kohler A."/>
            <person name="Kuees U."/>
            <person name="Kumar T.K.A."/>
            <person name="Kuo A."/>
            <person name="LaButti K."/>
            <person name="Larrondo L.F."/>
            <person name="Lindquist E."/>
            <person name="Ling A."/>
            <person name="Lombard V."/>
            <person name="Lucas S."/>
            <person name="Lundell T."/>
            <person name="Martin R."/>
            <person name="McLaughlin D.J."/>
            <person name="Morgenstern I."/>
            <person name="Morin E."/>
            <person name="Murat C."/>
            <person name="Nagy L.G."/>
            <person name="Nolan M."/>
            <person name="Ohm R.A."/>
            <person name="Patyshakuliyeva A."/>
            <person name="Rokas A."/>
            <person name="Ruiz-Duenas F.J."/>
            <person name="Sabat G."/>
            <person name="Salamov A."/>
            <person name="Samejima M."/>
            <person name="Schmutz J."/>
            <person name="Slot J.C."/>
            <person name="St John F."/>
            <person name="Stenlid J."/>
            <person name="Sun H."/>
            <person name="Sun S."/>
            <person name="Syed K."/>
            <person name="Tsang A."/>
            <person name="Wiebenga A."/>
            <person name="Young D."/>
            <person name="Pisabarro A."/>
            <person name="Eastwood D.C."/>
            <person name="Martin F."/>
            <person name="Cullen D."/>
            <person name="Grigoriev I.V."/>
            <person name="Hibbett D.S."/>
        </authorList>
    </citation>
    <scope>NUCLEOTIDE SEQUENCE</scope>
    <source>
        <strain evidence="2">FP-58527</strain>
    </source>
</reference>
<dbReference type="AlphaFoldDB" id="S8F3B3"/>
<accession>S8F3B3</accession>
<organism evidence="1 2">
    <name type="scientific">Fomitopsis schrenkii</name>
    <name type="common">Brown rot fungus</name>
    <dbReference type="NCBI Taxonomy" id="2126942"/>
    <lineage>
        <taxon>Eukaryota</taxon>
        <taxon>Fungi</taxon>
        <taxon>Dikarya</taxon>
        <taxon>Basidiomycota</taxon>
        <taxon>Agaricomycotina</taxon>
        <taxon>Agaricomycetes</taxon>
        <taxon>Polyporales</taxon>
        <taxon>Fomitopsis</taxon>
    </lineage>
</organism>
<name>S8F3B3_FOMSC</name>
<sequence length="266" mass="29409">MFQAPDADIVMSSSDGVLFKLHRTNLGIHSDVFLGVDSGVAVQGEVVALAEKASTLELLFQFVYPRLQPDLSALEADELSALAEAAEKYSIYSAMGICRMAMRAAIPKIPLKVLAYAVRHGYAEVADDAAPSAIDVDVTEALRTLGPQLFVDWILYREQSVQWYLELHRKAPQCDHKFDSNDTDCPLWASFVSATLQDAGRSLSAAGDVVDLSLQHNYLLQECVDCIEQVYKWRRRVGSRLSSDRMLKWTAFVSSLQRSAVSMADG</sequence>
<keyword evidence="2" id="KW-1185">Reference proteome</keyword>
<proteinExistence type="predicted"/>
<evidence type="ECO:0000313" key="1">
    <source>
        <dbReference type="EMBL" id="EPS96235.1"/>
    </source>
</evidence>
<protein>
    <recommendedName>
        <fullName evidence="3">BTB domain-containing protein</fullName>
    </recommendedName>
</protein>
<dbReference type="eggNOG" id="ENOG502SR31">
    <property type="taxonomic scope" value="Eukaryota"/>
</dbReference>
<dbReference type="HOGENOM" id="CLU_075133_1_1_1"/>